<keyword evidence="2" id="KW-1185">Reference proteome</keyword>
<accession>A0ABT9L6S7</accession>
<comment type="caution">
    <text evidence="1">The sequence shown here is derived from an EMBL/GenBank/DDBJ whole genome shotgun (WGS) entry which is preliminary data.</text>
</comment>
<gene>
    <name evidence="1" type="ORF">JOF35_008778</name>
</gene>
<dbReference type="EMBL" id="JAURUE010000004">
    <property type="protein sequence ID" value="MDP9616420.1"/>
    <property type="molecule type" value="Genomic_DNA"/>
</dbReference>
<reference evidence="1 2" key="1">
    <citation type="submission" date="2023-07" db="EMBL/GenBank/DDBJ databases">
        <title>Sequencing the genomes of 1000 actinobacteria strains.</title>
        <authorList>
            <person name="Klenk H.-P."/>
        </authorList>
    </citation>
    <scope>NUCLEOTIDE SEQUENCE [LARGE SCALE GENOMIC DNA]</scope>
    <source>
        <strain evidence="1 2">DSM 41600</strain>
    </source>
</reference>
<organism evidence="1 2">
    <name type="scientific">Streptomyces demainii</name>
    <dbReference type="NCBI Taxonomy" id="588122"/>
    <lineage>
        <taxon>Bacteria</taxon>
        <taxon>Bacillati</taxon>
        <taxon>Actinomycetota</taxon>
        <taxon>Actinomycetes</taxon>
        <taxon>Kitasatosporales</taxon>
        <taxon>Streptomycetaceae</taxon>
        <taxon>Streptomyces</taxon>
    </lineage>
</organism>
<evidence type="ECO:0000313" key="1">
    <source>
        <dbReference type="EMBL" id="MDP9616420.1"/>
    </source>
</evidence>
<protein>
    <submittedName>
        <fullName evidence="1">Uncharacterized protein</fullName>
    </submittedName>
</protein>
<dbReference type="RefSeq" id="WP_307112394.1">
    <property type="nucleotide sequence ID" value="NZ_JAURUE010000004.1"/>
</dbReference>
<dbReference type="Proteomes" id="UP001234880">
    <property type="component" value="Unassembled WGS sequence"/>
</dbReference>
<proteinExistence type="predicted"/>
<sequence>MTASEFLLLLGPNPQPYIPELHPLDVLELLLSGGCPICEYEADEMCVGCGRCACDRHDACVRPDEGPRGQICHCGAPMREVGGQWVCQDPYCGASRQHLTGGGQG</sequence>
<name>A0ABT9L6S7_9ACTN</name>
<evidence type="ECO:0000313" key="2">
    <source>
        <dbReference type="Proteomes" id="UP001234880"/>
    </source>
</evidence>